<evidence type="ECO:0000313" key="11">
    <source>
        <dbReference type="EMBL" id="GCC27344.1"/>
    </source>
</evidence>
<protein>
    <submittedName>
        <fullName evidence="11">Uncharacterized protein</fullName>
    </submittedName>
</protein>
<evidence type="ECO:0000256" key="10">
    <source>
        <dbReference type="SAM" id="Coils"/>
    </source>
</evidence>
<dbReference type="GO" id="GO:0007224">
    <property type="term" value="P:smoothened signaling pathway"/>
    <property type="evidence" value="ECO:0007669"/>
    <property type="project" value="InterPro"/>
</dbReference>
<accession>A0A401SAG0</accession>
<gene>
    <name evidence="11" type="ORF">chiPu_0005768</name>
</gene>
<evidence type="ECO:0000256" key="8">
    <source>
        <dbReference type="ARBA" id="ARBA00023212"/>
    </source>
</evidence>
<proteinExistence type="predicted"/>
<dbReference type="InterPro" id="IPR026501">
    <property type="entry name" value="Limbin/EVC"/>
</dbReference>
<feature type="coiled-coil region" evidence="10">
    <location>
        <begin position="415"/>
        <end position="446"/>
    </location>
</feature>
<keyword evidence="3" id="KW-1003">Cell membrane</keyword>
<dbReference type="OMA" id="KDGQVWS"/>
<keyword evidence="5" id="KW-0812">Transmembrane</keyword>
<evidence type="ECO:0000313" key="12">
    <source>
        <dbReference type="Proteomes" id="UP000287033"/>
    </source>
</evidence>
<evidence type="ECO:0000256" key="3">
    <source>
        <dbReference type="ARBA" id="ARBA00022475"/>
    </source>
</evidence>
<keyword evidence="7" id="KW-0472">Membrane</keyword>
<keyword evidence="6" id="KW-1133">Transmembrane helix</keyword>
<keyword evidence="4" id="KW-0963">Cytoplasm</keyword>
<dbReference type="OrthoDB" id="8910527at2759"/>
<keyword evidence="10" id="KW-0175">Coiled coil</keyword>
<evidence type="ECO:0000256" key="6">
    <source>
        <dbReference type="ARBA" id="ARBA00022989"/>
    </source>
</evidence>
<dbReference type="Proteomes" id="UP000287033">
    <property type="component" value="Unassembled WGS sequence"/>
</dbReference>
<organism evidence="11 12">
    <name type="scientific">Chiloscyllium punctatum</name>
    <name type="common">Brownbanded bambooshark</name>
    <name type="synonym">Hemiscyllium punctatum</name>
    <dbReference type="NCBI Taxonomy" id="137246"/>
    <lineage>
        <taxon>Eukaryota</taxon>
        <taxon>Metazoa</taxon>
        <taxon>Chordata</taxon>
        <taxon>Craniata</taxon>
        <taxon>Vertebrata</taxon>
        <taxon>Chondrichthyes</taxon>
        <taxon>Elasmobranchii</taxon>
        <taxon>Galeomorphii</taxon>
        <taxon>Galeoidea</taxon>
        <taxon>Orectolobiformes</taxon>
        <taxon>Hemiscylliidae</taxon>
        <taxon>Chiloscyllium</taxon>
    </lineage>
</organism>
<keyword evidence="8" id="KW-0206">Cytoskeleton</keyword>
<dbReference type="GO" id="GO:0098797">
    <property type="term" value="C:plasma membrane protein complex"/>
    <property type="evidence" value="ECO:0007669"/>
    <property type="project" value="TreeGrafter"/>
</dbReference>
<evidence type="ECO:0000256" key="1">
    <source>
        <dbReference type="ARBA" id="ARBA00004120"/>
    </source>
</evidence>
<name>A0A401SAG0_CHIPU</name>
<sequence length="748" mass="87918">MPVSVVRERDCLRENETSLNSNIAAFALKARVVYPINQKFRPLADGSSHPSLLEGLKQRDSTKRTKEDFVLSDSELFNHKSERGSCCFPGDGPPSTTVFNENNTVPIVTFFSEVLGYTSPEAELGLYRLCLQTLRLLDAELRQEKYMMFLQLLKIQLNDLYLKEKIDEEFYRDFLSTQEKKLEKTEELVLLGEANRKGCEQHYTLEETEQDEHIYFQYTIQQLSGFFKQIETARFSLLNHSKLSKITGQEIIRNMSEKMSQVENLLTDSLTFQITVILDKLLRWEFMTKSLHSLTWLVQQESKDKLMMLTSVLSVLNRDSVLAFWQKEEVLAKFQHSVQDSVDTYINERHRQTRYDVEDKEDRNDIKAITKLWKNLHSTSSRTLDILIEELFTETLPKLANVSLSAMESLRSRLLQDLTARKKAAAAERKQHLKRFQEELAQVKQVWMDEKVINSVKQKYLVDKQEKIIQGFLLRQSDLDEKVSEGIILEHQVALQPMVRQLTLRHFSLMILKEMKLFKAKSLLNELEEQRMKEPPIWDKFEDGNMKLQDNEMSKFSEEQRKLWKKAEIFIHQQLAAESQVFMDLLQQHMAQEIGRALTHQARMHSLKQNHDDNRQKLKNLLVERATESVYVTMEGITNLIQNYYQKIEEIMDVYRKDKKIQLSILQETFKGQKFSKEEALEDDLNTDLVSVKANPLLPRKIQHQLVLWQKRTISMLLLEEETNMEFLNQRTVLLHQLKEQVDSRLKV</sequence>
<dbReference type="PANTHER" id="PTHR16795:SF13">
    <property type="entry name" value="EVC COMPLEX MEMBER EVC"/>
    <property type="match status" value="1"/>
</dbReference>
<evidence type="ECO:0000256" key="2">
    <source>
        <dbReference type="ARBA" id="ARBA00004162"/>
    </source>
</evidence>
<dbReference type="EMBL" id="BEZZ01000161">
    <property type="protein sequence ID" value="GCC27344.1"/>
    <property type="molecule type" value="Genomic_DNA"/>
</dbReference>
<keyword evidence="12" id="KW-1185">Reference proteome</keyword>
<comment type="caution">
    <text evidence="11">The sequence shown here is derived from an EMBL/GenBank/DDBJ whole genome shotgun (WGS) entry which is preliminary data.</text>
</comment>
<reference evidence="11 12" key="1">
    <citation type="journal article" date="2018" name="Nat. Ecol. Evol.">
        <title>Shark genomes provide insights into elasmobranch evolution and the origin of vertebrates.</title>
        <authorList>
            <person name="Hara Y"/>
            <person name="Yamaguchi K"/>
            <person name="Onimaru K"/>
            <person name="Kadota M"/>
            <person name="Koyanagi M"/>
            <person name="Keeley SD"/>
            <person name="Tatsumi K"/>
            <person name="Tanaka K"/>
            <person name="Motone F"/>
            <person name="Kageyama Y"/>
            <person name="Nozu R"/>
            <person name="Adachi N"/>
            <person name="Nishimura O"/>
            <person name="Nakagawa R"/>
            <person name="Tanegashima C"/>
            <person name="Kiyatake I"/>
            <person name="Matsumoto R"/>
            <person name="Murakumo K"/>
            <person name="Nishida K"/>
            <person name="Terakita A"/>
            <person name="Kuratani S"/>
            <person name="Sato K"/>
            <person name="Hyodo S Kuraku.S."/>
        </authorList>
    </citation>
    <scope>NUCLEOTIDE SEQUENCE [LARGE SCALE GENOMIC DNA]</scope>
</reference>
<comment type="subcellular location">
    <subcellularLocation>
        <location evidence="2">Cell membrane</location>
        <topology evidence="2">Single-pass membrane protein</topology>
    </subcellularLocation>
    <subcellularLocation>
        <location evidence="1">Cytoplasm</location>
        <location evidence="1">Cytoskeleton</location>
        <location evidence="1">Cilium basal body</location>
    </subcellularLocation>
</comment>
<evidence type="ECO:0000256" key="9">
    <source>
        <dbReference type="ARBA" id="ARBA00023273"/>
    </source>
</evidence>
<dbReference type="GO" id="GO:0060170">
    <property type="term" value="C:ciliary membrane"/>
    <property type="evidence" value="ECO:0007669"/>
    <property type="project" value="TreeGrafter"/>
</dbReference>
<evidence type="ECO:0000256" key="7">
    <source>
        <dbReference type="ARBA" id="ARBA00023136"/>
    </source>
</evidence>
<evidence type="ECO:0000256" key="4">
    <source>
        <dbReference type="ARBA" id="ARBA00022490"/>
    </source>
</evidence>
<dbReference type="PANTHER" id="PTHR16795">
    <property type="entry name" value="LIMBIN/ELLIS-VAN CREVELD PROTEIN"/>
    <property type="match status" value="1"/>
</dbReference>
<evidence type="ECO:0000256" key="5">
    <source>
        <dbReference type="ARBA" id="ARBA00022692"/>
    </source>
</evidence>
<dbReference type="STRING" id="137246.A0A401SAG0"/>
<keyword evidence="9" id="KW-0966">Cell projection</keyword>
<dbReference type="AlphaFoldDB" id="A0A401SAG0"/>